<dbReference type="PANTHER" id="PTHR31717:SF46">
    <property type="entry name" value="CCT MOTIF FAMILY PROTEIN-RELATED"/>
    <property type="match status" value="1"/>
</dbReference>
<evidence type="ECO:0000256" key="1">
    <source>
        <dbReference type="ARBA" id="ARBA00004123"/>
    </source>
</evidence>
<dbReference type="PROSITE" id="PS50119">
    <property type="entry name" value="ZF_BBOX"/>
    <property type="match status" value="1"/>
</dbReference>
<dbReference type="SMART" id="SM00336">
    <property type="entry name" value="BBOX"/>
    <property type="match status" value="1"/>
</dbReference>
<gene>
    <name evidence="12" type="ORF">HAX54_008029</name>
</gene>
<name>A0ABS8TF23_DATST</name>
<evidence type="ECO:0000256" key="8">
    <source>
        <dbReference type="PROSITE-ProRule" id="PRU00024"/>
    </source>
</evidence>
<evidence type="ECO:0000256" key="9">
    <source>
        <dbReference type="PROSITE-ProRule" id="PRU00357"/>
    </source>
</evidence>
<comment type="subcellular location">
    <subcellularLocation>
        <location evidence="1 9">Nucleus</location>
    </subcellularLocation>
</comment>
<keyword evidence="3" id="KW-0479">Metal-binding</keyword>
<keyword evidence="4" id="KW-0677">Repeat</keyword>
<dbReference type="EMBL" id="JACEIK010001414">
    <property type="protein sequence ID" value="MCD7469179.1"/>
    <property type="molecule type" value="Genomic_DNA"/>
</dbReference>
<comment type="similarity">
    <text evidence="2">Belongs to the CONSTANS family.</text>
</comment>
<dbReference type="PROSITE" id="PS51017">
    <property type="entry name" value="CCT"/>
    <property type="match status" value="1"/>
</dbReference>
<keyword evidence="7 9" id="KW-0539">Nucleus</keyword>
<dbReference type="Proteomes" id="UP000823775">
    <property type="component" value="Unassembled WGS sequence"/>
</dbReference>
<evidence type="ECO:0000256" key="4">
    <source>
        <dbReference type="ARBA" id="ARBA00022737"/>
    </source>
</evidence>
<keyword evidence="6" id="KW-0862">Zinc</keyword>
<sequence>MEPLCEVCRVDRAVVYCKSDTARLCLHCDENVHSANCLSRKHTRSLICGKCSLEPAMVRCANSAMCLCEGCDSSENDGHQHQKLDSYSGCPSPAELINKILSAAGFDDQMANNDNVTKPSSSFHNPPNSSLSVIEGSVVANRLNELASCLKFGQWAIPTPAIPSNPTYLTSYNIDQTPFFSEGSSITKQSCSAIKDLGVHGGEDLTKDVDLDELSSDSSFKIFSSLQQSHSSYHSEDRGLDCLVENNYVETALEASSGQHECIGFQSSQEAAGASSENLLQTANFMLMNPSCNKNIGLVLPTAPVHSRSLSVSNITGESSAGTDYQDCGLSPLFLTNESPLDWRSEASCIQARNEAKMRYNEKKKTRTFNKQIRYASRKARADTRRRVKGRFVKAGEAYDYDPLVTRNT</sequence>
<feature type="domain" description="B box-type" evidence="10">
    <location>
        <begin position="1"/>
        <end position="47"/>
    </location>
</feature>
<evidence type="ECO:0000313" key="12">
    <source>
        <dbReference type="EMBL" id="MCD7469179.1"/>
    </source>
</evidence>
<accession>A0ABS8TF23</accession>
<organism evidence="12 13">
    <name type="scientific">Datura stramonium</name>
    <name type="common">Jimsonweed</name>
    <name type="synonym">Common thornapple</name>
    <dbReference type="NCBI Taxonomy" id="4076"/>
    <lineage>
        <taxon>Eukaryota</taxon>
        <taxon>Viridiplantae</taxon>
        <taxon>Streptophyta</taxon>
        <taxon>Embryophyta</taxon>
        <taxon>Tracheophyta</taxon>
        <taxon>Spermatophyta</taxon>
        <taxon>Magnoliopsida</taxon>
        <taxon>eudicotyledons</taxon>
        <taxon>Gunneridae</taxon>
        <taxon>Pentapetalae</taxon>
        <taxon>asterids</taxon>
        <taxon>lamiids</taxon>
        <taxon>Solanales</taxon>
        <taxon>Solanaceae</taxon>
        <taxon>Solanoideae</taxon>
        <taxon>Datureae</taxon>
        <taxon>Datura</taxon>
    </lineage>
</organism>
<proteinExistence type="inferred from homology"/>
<keyword evidence="5 8" id="KW-0863">Zinc-finger</keyword>
<evidence type="ECO:0000256" key="3">
    <source>
        <dbReference type="ARBA" id="ARBA00022723"/>
    </source>
</evidence>
<evidence type="ECO:0000256" key="2">
    <source>
        <dbReference type="ARBA" id="ARBA00010024"/>
    </source>
</evidence>
<dbReference type="InterPro" id="IPR049808">
    <property type="entry name" value="CONSTANS-like_Bbox1"/>
</dbReference>
<keyword evidence="13" id="KW-1185">Reference proteome</keyword>
<dbReference type="CDD" id="cd19821">
    <property type="entry name" value="Bbox1_BBX-like"/>
    <property type="match status" value="1"/>
</dbReference>
<reference evidence="12 13" key="1">
    <citation type="journal article" date="2021" name="BMC Genomics">
        <title>Datura genome reveals duplications of psychoactive alkaloid biosynthetic genes and high mutation rate following tissue culture.</title>
        <authorList>
            <person name="Rajewski A."/>
            <person name="Carter-House D."/>
            <person name="Stajich J."/>
            <person name="Litt A."/>
        </authorList>
    </citation>
    <scope>NUCLEOTIDE SEQUENCE [LARGE SCALE GENOMIC DNA]</scope>
    <source>
        <strain evidence="12">AR-01</strain>
    </source>
</reference>
<evidence type="ECO:0000256" key="7">
    <source>
        <dbReference type="ARBA" id="ARBA00023242"/>
    </source>
</evidence>
<dbReference type="InterPro" id="IPR010402">
    <property type="entry name" value="CCT_domain"/>
</dbReference>
<dbReference type="Pfam" id="PF06203">
    <property type="entry name" value="CCT"/>
    <property type="match status" value="1"/>
</dbReference>
<dbReference type="PANTHER" id="PTHR31717">
    <property type="entry name" value="ZINC FINGER PROTEIN CONSTANS-LIKE 10"/>
    <property type="match status" value="1"/>
</dbReference>
<comment type="caution">
    <text evidence="12">The sequence shown here is derived from an EMBL/GenBank/DDBJ whole genome shotgun (WGS) entry which is preliminary data.</text>
</comment>
<protein>
    <submittedName>
        <fullName evidence="12">Uncharacterized protein</fullName>
    </submittedName>
</protein>
<evidence type="ECO:0000256" key="5">
    <source>
        <dbReference type="ARBA" id="ARBA00022771"/>
    </source>
</evidence>
<evidence type="ECO:0000259" key="10">
    <source>
        <dbReference type="PROSITE" id="PS50119"/>
    </source>
</evidence>
<evidence type="ECO:0000259" key="11">
    <source>
        <dbReference type="PROSITE" id="PS51017"/>
    </source>
</evidence>
<dbReference type="InterPro" id="IPR000315">
    <property type="entry name" value="Znf_B-box"/>
</dbReference>
<evidence type="ECO:0000313" key="13">
    <source>
        <dbReference type="Proteomes" id="UP000823775"/>
    </source>
</evidence>
<feature type="domain" description="CCT" evidence="11">
    <location>
        <begin position="353"/>
        <end position="395"/>
    </location>
</feature>
<evidence type="ECO:0000256" key="6">
    <source>
        <dbReference type="ARBA" id="ARBA00022833"/>
    </source>
</evidence>